<evidence type="ECO:0000313" key="3">
    <source>
        <dbReference type="Proteomes" id="UP000190092"/>
    </source>
</evidence>
<proteinExistence type="predicted"/>
<keyword evidence="1" id="KW-0732">Signal</keyword>
<dbReference type="Pfam" id="PF14345">
    <property type="entry name" value="GDYXXLXY"/>
    <property type="match status" value="1"/>
</dbReference>
<dbReference type="InterPro" id="IPR025833">
    <property type="entry name" value="GDYXXLXY"/>
</dbReference>
<gene>
    <name evidence="2" type="ORF">SAMN02745126_03499</name>
</gene>
<reference evidence="3" key="1">
    <citation type="submission" date="2017-02" db="EMBL/GenBank/DDBJ databases">
        <authorList>
            <person name="Varghese N."/>
            <person name="Submissions S."/>
        </authorList>
    </citation>
    <scope>NUCLEOTIDE SEQUENCE [LARGE SCALE GENOMIC DNA]</scope>
    <source>
        <strain evidence="3">ATCC 27094</strain>
    </source>
</reference>
<keyword evidence="3" id="KW-1185">Reference proteome</keyword>
<dbReference type="RefSeq" id="WP_085935202.1">
    <property type="nucleotide sequence ID" value="NZ_FUWJ01000004.1"/>
</dbReference>
<dbReference type="OrthoDB" id="4868247at2"/>
<accession>A0A1T4R2B1</accession>
<name>A0A1T4R2B1_9HYPH</name>
<feature type="signal peptide" evidence="1">
    <location>
        <begin position="1"/>
        <end position="22"/>
    </location>
</feature>
<dbReference type="EMBL" id="FUWJ01000004">
    <property type="protein sequence ID" value="SKA09985.1"/>
    <property type="molecule type" value="Genomic_DNA"/>
</dbReference>
<feature type="chain" id="PRO_5013386823" evidence="1">
    <location>
        <begin position="23"/>
        <end position="185"/>
    </location>
</feature>
<dbReference type="Proteomes" id="UP000190092">
    <property type="component" value="Unassembled WGS sequence"/>
</dbReference>
<dbReference type="STRING" id="225324.SAMN02745126_03499"/>
<dbReference type="AlphaFoldDB" id="A0A1T4R2B1"/>
<protein>
    <submittedName>
        <fullName evidence="2">Uncharacterized membrane-anchored protein</fullName>
    </submittedName>
</protein>
<sequence>MSRKATALLVIAALALPLLALAAMIGEQEWLRSRVTVLNVAVRGVDPRDLLRGHYLTTALEWNWERLPQPEADGRMPEGALCVTAIDAQRRPRVRFLPDSAEDRAMARNCLLVIPGGLWASDRFVPDALATSDGSIRLFVPEERARELERLMRNRPGALTVDLAVRADGHVSIKALRIDDEALGH</sequence>
<evidence type="ECO:0000313" key="2">
    <source>
        <dbReference type="EMBL" id="SKA09985.1"/>
    </source>
</evidence>
<organism evidence="2 3">
    <name type="scientific">Enhydrobacter aerosaccus</name>
    <dbReference type="NCBI Taxonomy" id="225324"/>
    <lineage>
        <taxon>Bacteria</taxon>
        <taxon>Pseudomonadati</taxon>
        <taxon>Pseudomonadota</taxon>
        <taxon>Alphaproteobacteria</taxon>
        <taxon>Hyphomicrobiales</taxon>
        <taxon>Enhydrobacter</taxon>
    </lineage>
</organism>
<evidence type="ECO:0000256" key="1">
    <source>
        <dbReference type="SAM" id="SignalP"/>
    </source>
</evidence>